<name>A0AAW1YMG4_RUBAR</name>
<protein>
    <submittedName>
        <fullName evidence="2">Uncharacterized protein</fullName>
    </submittedName>
</protein>
<feature type="compositionally biased region" description="Basic and acidic residues" evidence="1">
    <location>
        <begin position="1"/>
        <end position="12"/>
    </location>
</feature>
<comment type="caution">
    <text evidence="2">The sequence shown here is derived from an EMBL/GenBank/DDBJ whole genome shotgun (WGS) entry which is preliminary data.</text>
</comment>
<proteinExistence type="predicted"/>
<evidence type="ECO:0000313" key="3">
    <source>
        <dbReference type="Proteomes" id="UP001457282"/>
    </source>
</evidence>
<dbReference type="AlphaFoldDB" id="A0AAW1YMG4"/>
<keyword evidence="3" id="KW-1185">Reference proteome</keyword>
<sequence>MVEKNSDASEGHDGEEDETTSSYRINDLPERRAFPCSLLLASGMSTLQVRASNRWTSSAPTSKSKFKHRILNLTNSV</sequence>
<evidence type="ECO:0000313" key="2">
    <source>
        <dbReference type="EMBL" id="KAK9949865.1"/>
    </source>
</evidence>
<reference evidence="2 3" key="1">
    <citation type="journal article" date="2023" name="G3 (Bethesda)">
        <title>A chromosome-length genome assembly and annotation of blackberry (Rubus argutus, cv. 'Hillquist').</title>
        <authorList>
            <person name="Bruna T."/>
            <person name="Aryal R."/>
            <person name="Dudchenko O."/>
            <person name="Sargent D.J."/>
            <person name="Mead D."/>
            <person name="Buti M."/>
            <person name="Cavallini A."/>
            <person name="Hytonen T."/>
            <person name="Andres J."/>
            <person name="Pham M."/>
            <person name="Weisz D."/>
            <person name="Mascagni F."/>
            <person name="Usai G."/>
            <person name="Natali L."/>
            <person name="Bassil N."/>
            <person name="Fernandez G.E."/>
            <person name="Lomsadze A."/>
            <person name="Armour M."/>
            <person name="Olukolu B."/>
            <person name="Poorten T."/>
            <person name="Britton C."/>
            <person name="Davik J."/>
            <person name="Ashrafi H."/>
            <person name="Aiden E.L."/>
            <person name="Borodovsky M."/>
            <person name="Worthington M."/>
        </authorList>
    </citation>
    <scope>NUCLEOTIDE SEQUENCE [LARGE SCALE GENOMIC DNA]</scope>
    <source>
        <strain evidence="2">PI 553951</strain>
    </source>
</reference>
<feature type="region of interest" description="Disordered" evidence="1">
    <location>
        <begin position="1"/>
        <end position="26"/>
    </location>
</feature>
<dbReference type="Proteomes" id="UP001457282">
    <property type="component" value="Unassembled WGS sequence"/>
</dbReference>
<dbReference type="EMBL" id="JBEDUW010000001">
    <property type="protein sequence ID" value="KAK9949865.1"/>
    <property type="molecule type" value="Genomic_DNA"/>
</dbReference>
<accession>A0AAW1YMG4</accession>
<evidence type="ECO:0000256" key="1">
    <source>
        <dbReference type="SAM" id="MobiDB-lite"/>
    </source>
</evidence>
<organism evidence="2 3">
    <name type="scientific">Rubus argutus</name>
    <name type="common">Southern blackberry</name>
    <dbReference type="NCBI Taxonomy" id="59490"/>
    <lineage>
        <taxon>Eukaryota</taxon>
        <taxon>Viridiplantae</taxon>
        <taxon>Streptophyta</taxon>
        <taxon>Embryophyta</taxon>
        <taxon>Tracheophyta</taxon>
        <taxon>Spermatophyta</taxon>
        <taxon>Magnoliopsida</taxon>
        <taxon>eudicotyledons</taxon>
        <taxon>Gunneridae</taxon>
        <taxon>Pentapetalae</taxon>
        <taxon>rosids</taxon>
        <taxon>fabids</taxon>
        <taxon>Rosales</taxon>
        <taxon>Rosaceae</taxon>
        <taxon>Rosoideae</taxon>
        <taxon>Rosoideae incertae sedis</taxon>
        <taxon>Rubus</taxon>
    </lineage>
</organism>
<gene>
    <name evidence="2" type="ORF">M0R45_005376</name>
</gene>